<dbReference type="PANTHER" id="PTHR30204">
    <property type="entry name" value="REDOX-CYCLING DRUG-SENSING TRANSCRIPTIONAL ACTIVATOR SOXR"/>
    <property type="match status" value="1"/>
</dbReference>
<proteinExistence type="predicted"/>
<gene>
    <name evidence="3" type="ORF">Dfulv_46425</name>
</gene>
<feature type="domain" description="HTH merR-type" evidence="2">
    <location>
        <begin position="8"/>
        <end position="77"/>
    </location>
</feature>
<protein>
    <submittedName>
        <fullName evidence="3">MerR family transcriptional regulator</fullName>
    </submittedName>
</protein>
<keyword evidence="4" id="KW-1185">Reference proteome</keyword>
<evidence type="ECO:0000313" key="3">
    <source>
        <dbReference type="EMBL" id="UWP82407.1"/>
    </source>
</evidence>
<dbReference type="PRINTS" id="PR00040">
    <property type="entry name" value="HTHMERR"/>
</dbReference>
<name>A0ABY5VYR4_9ACTN</name>
<dbReference type="Gene3D" id="1.10.1660.10">
    <property type="match status" value="1"/>
</dbReference>
<evidence type="ECO:0000259" key="2">
    <source>
        <dbReference type="PROSITE" id="PS50937"/>
    </source>
</evidence>
<keyword evidence="1" id="KW-0238">DNA-binding</keyword>
<dbReference type="InterPro" id="IPR047057">
    <property type="entry name" value="MerR_fam"/>
</dbReference>
<dbReference type="SMART" id="SM00422">
    <property type="entry name" value="HTH_MERR"/>
    <property type="match status" value="1"/>
</dbReference>
<sequence length="390" mass="43327">MTVGDEELLSIGDLAKRSGLPVKLIRRWSDCGLLSPADRTRAGYRRYDARAVAQLELARTLRELGLGLAAIREVMGSERGLSEVAATHADALDAQIRRLRLQRAVLRWVAAHHSTAEELSVVSNLTRLSAAERAAMIDRFIAETVKGLDVPDYRDRLRAAAPELPDDPTAEQVDAWIELTDLIQDPKLRTAMNRVARYADEHAPGSHEAAETAAVERVTEMWTQTVFRALADDISADSPDAERIVAEIVRVWLPTQTGIGDDCREARRRLLEQLEIAADARAERYWQLVCIINGMPAPPSSAAAGRWLVAALRANPQPASKPMNTQASVAARQRALNATPSHQRRRYRVVFTANWKRHSVPPRTDGAFVGSEGQRYSPWTHFKRGRSSTD</sequence>
<organism evidence="3 4">
    <name type="scientific">Dactylosporangium fulvum</name>
    <dbReference type="NCBI Taxonomy" id="53359"/>
    <lineage>
        <taxon>Bacteria</taxon>
        <taxon>Bacillati</taxon>
        <taxon>Actinomycetota</taxon>
        <taxon>Actinomycetes</taxon>
        <taxon>Micromonosporales</taxon>
        <taxon>Micromonosporaceae</taxon>
        <taxon>Dactylosporangium</taxon>
    </lineage>
</organism>
<dbReference type="Proteomes" id="UP001059617">
    <property type="component" value="Chromosome"/>
</dbReference>
<dbReference type="InterPro" id="IPR009061">
    <property type="entry name" value="DNA-bd_dom_put_sf"/>
</dbReference>
<dbReference type="PROSITE" id="PS50937">
    <property type="entry name" value="HTH_MERR_2"/>
    <property type="match status" value="1"/>
</dbReference>
<dbReference type="Pfam" id="PF13411">
    <property type="entry name" value="MerR_1"/>
    <property type="match status" value="1"/>
</dbReference>
<reference evidence="3" key="2">
    <citation type="submission" date="2022-09" db="EMBL/GenBank/DDBJ databases">
        <title>Biosynthetic gene clusters of Dactylosporangioum fulvum.</title>
        <authorList>
            <person name="Caradec T."/>
        </authorList>
    </citation>
    <scope>NUCLEOTIDE SEQUENCE</scope>
    <source>
        <strain evidence="3">NRRL B-16292</strain>
    </source>
</reference>
<evidence type="ECO:0000256" key="1">
    <source>
        <dbReference type="ARBA" id="ARBA00023125"/>
    </source>
</evidence>
<accession>A0ABY5VYR4</accession>
<dbReference type="InterPro" id="IPR000551">
    <property type="entry name" value="MerR-type_HTH_dom"/>
</dbReference>
<dbReference type="RefSeq" id="WP_259860179.1">
    <property type="nucleotide sequence ID" value="NZ_BAAAST010000025.1"/>
</dbReference>
<dbReference type="PANTHER" id="PTHR30204:SF93">
    <property type="entry name" value="HTH MERR-TYPE DOMAIN-CONTAINING PROTEIN"/>
    <property type="match status" value="1"/>
</dbReference>
<reference evidence="3" key="1">
    <citation type="submission" date="2021-04" db="EMBL/GenBank/DDBJ databases">
        <authorList>
            <person name="Hartkoorn R.C."/>
            <person name="Beaudoing E."/>
            <person name="Hot D."/>
        </authorList>
    </citation>
    <scope>NUCLEOTIDE SEQUENCE</scope>
    <source>
        <strain evidence="3">NRRL B-16292</strain>
    </source>
</reference>
<evidence type="ECO:0000313" key="4">
    <source>
        <dbReference type="Proteomes" id="UP001059617"/>
    </source>
</evidence>
<dbReference type="EMBL" id="CP073720">
    <property type="protein sequence ID" value="UWP82407.1"/>
    <property type="molecule type" value="Genomic_DNA"/>
</dbReference>
<dbReference type="SUPFAM" id="SSF46955">
    <property type="entry name" value="Putative DNA-binding domain"/>
    <property type="match status" value="1"/>
</dbReference>
<dbReference type="CDD" id="cd00592">
    <property type="entry name" value="HTH_MerR-like"/>
    <property type="match status" value="1"/>
</dbReference>